<dbReference type="Proteomes" id="UP000198519">
    <property type="component" value="Unassembled WGS sequence"/>
</dbReference>
<keyword evidence="2" id="KW-1185">Reference proteome</keyword>
<reference evidence="2" key="1">
    <citation type="submission" date="2016-10" db="EMBL/GenBank/DDBJ databases">
        <authorList>
            <person name="Varghese N."/>
            <person name="Submissions S."/>
        </authorList>
    </citation>
    <scope>NUCLEOTIDE SEQUENCE [LARGE SCALE GENOMIC DNA]</scope>
    <source>
        <strain evidence="2">CGMCC 1.7061</strain>
    </source>
</reference>
<sequence length="46" mass="5446">MVSGLIFSSDFAGLVQKQIDKRTVFFHRVPSRFKRLYEFLNRLIGQ</sequence>
<dbReference type="AlphaFoldDB" id="A0A1I4PAN0"/>
<name>A0A1I4PAN0_9GAMM</name>
<protein>
    <submittedName>
        <fullName evidence="1">Uncharacterized protein</fullName>
    </submittedName>
</protein>
<organism evidence="1 2">
    <name type="scientific">Marinobacter zhejiangensis</name>
    <dbReference type="NCBI Taxonomy" id="488535"/>
    <lineage>
        <taxon>Bacteria</taxon>
        <taxon>Pseudomonadati</taxon>
        <taxon>Pseudomonadota</taxon>
        <taxon>Gammaproteobacteria</taxon>
        <taxon>Pseudomonadales</taxon>
        <taxon>Marinobacteraceae</taxon>
        <taxon>Marinobacter</taxon>
    </lineage>
</organism>
<gene>
    <name evidence="1" type="ORF">SAMN04487963_1892</name>
</gene>
<dbReference type="STRING" id="488535.SAMN04487963_1892"/>
<dbReference type="EMBL" id="FOUE01000002">
    <property type="protein sequence ID" value="SFM24626.1"/>
    <property type="molecule type" value="Genomic_DNA"/>
</dbReference>
<evidence type="ECO:0000313" key="2">
    <source>
        <dbReference type="Proteomes" id="UP000198519"/>
    </source>
</evidence>
<proteinExistence type="predicted"/>
<accession>A0A1I4PAN0</accession>
<evidence type="ECO:0000313" key="1">
    <source>
        <dbReference type="EMBL" id="SFM24626.1"/>
    </source>
</evidence>